<proteinExistence type="predicted"/>
<dbReference type="PANTHER" id="PTHR36402">
    <property type="entry name" value="EXPRESSED PROTEIN"/>
    <property type="match status" value="1"/>
</dbReference>
<reference evidence="2 3" key="1">
    <citation type="submission" date="2024-04" db="EMBL/GenBank/DDBJ databases">
        <authorList>
            <person name="Fracassetti M."/>
        </authorList>
    </citation>
    <scope>NUCLEOTIDE SEQUENCE [LARGE SCALE GENOMIC DNA]</scope>
</reference>
<evidence type="ECO:0000256" key="1">
    <source>
        <dbReference type="SAM" id="Coils"/>
    </source>
</evidence>
<keyword evidence="1" id="KW-0175">Coiled coil</keyword>
<dbReference type="Proteomes" id="UP001497516">
    <property type="component" value="Chromosome 10"/>
</dbReference>
<keyword evidence="3" id="KW-1185">Reference proteome</keyword>
<accession>A0AAV2CXE8</accession>
<dbReference type="PANTHER" id="PTHR36402:SF1">
    <property type="entry name" value="EXPRESSED PROTEIN"/>
    <property type="match status" value="1"/>
</dbReference>
<organism evidence="2 3">
    <name type="scientific">Linum trigynum</name>
    <dbReference type="NCBI Taxonomy" id="586398"/>
    <lineage>
        <taxon>Eukaryota</taxon>
        <taxon>Viridiplantae</taxon>
        <taxon>Streptophyta</taxon>
        <taxon>Embryophyta</taxon>
        <taxon>Tracheophyta</taxon>
        <taxon>Spermatophyta</taxon>
        <taxon>Magnoliopsida</taxon>
        <taxon>eudicotyledons</taxon>
        <taxon>Gunneridae</taxon>
        <taxon>Pentapetalae</taxon>
        <taxon>rosids</taxon>
        <taxon>fabids</taxon>
        <taxon>Malpighiales</taxon>
        <taxon>Linaceae</taxon>
        <taxon>Linum</taxon>
    </lineage>
</organism>
<evidence type="ECO:0000313" key="2">
    <source>
        <dbReference type="EMBL" id="CAL1361053.1"/>
    </source>
</evidence>
<evidence type="ECO:0008006" key="4">
    <source>
        <dbReference type="Google" id="ProtNLM"/>
    </source>
</evidence>
<name>A0AAV2CXE8_9ROSI</name>
<dbReference type="AlphaFoldDB" id="A0AAV2CXE8"/>
<feature type="coiled-coil region" evidence="1">
    <location>
        <begin position="84"/>
        <end position="126"/>
    </location>
</feature>
<gene>
    <name evidence="2" type="ORF">LTRI10_LOCUS8450</name>
</gene>
<evidence type="ECO:0000313" key="3">
    <source>
        <dbReference type="Proteomes" id="UP001497516"/>
    </source>
</evidence>
<dbReference type="EMBL" id="OZ034814">
    <property type="protein sequence ID" value="CAL1361053.1"/>
    <property type="molecule type" value="Genomic_DNA"/>
</dbReference>
<protein>
    <recommendedName>
        <fullName evidence="4">Stress response protein NST1</fullName>
    </recommendedName>
</protein>
<sequence length="188" mass="22059">MATAASARGVVRTGRRLFSSSSVTTGKNNHKETHNYLEANSFLGSWEAPKNPKEAEKRLALLRRQYAKQVKEVRKEYIVEMEAMRMEKQRKDEARQEAIRIANEERRKLKAEVAKVRAEERKVAEEEFRQTLLKERAEKLENWRMKEAKREEKKKSAKELLQRRSSEWVDEDKLEGQIIEALSMPSSL</sequence>